<comment type="cofactor">
    <cofactor evidence="1 7">
        <name>pyridoxal 5'-phosphate</name>
        <dbReference type="ChEBI" id="CHEBI:597326"/>
    </cofactor>
</comment>
<dbReference type="PANTHER" id="PTHR43586">
    <property type="entry name" value="CYSTEINE DESULFURASE"/>
    <property type="match status" value="1"/>
</dbReference>
<proteinExistence type="inferred from homology"/>
<dbReference type="EMBL" id="JAUHPW010000014">
    <property type="protein sequence ID" value="MDN4476978.1"/>
    <property type="molecule type" value="Genomic_DNA"/>
</dbReference>
<dbReference type="InterPro" id="IPR015424">
    <property type="entry name" value="PyrdxlP-dep_Trfase"/>
</dbReference>
<dbReference type="InterPro" id="IPR010970">
    <property type="entry name" value="Cys_dSase_SufS"/>
</dbReference>
<dbReference type="InterPro" id="IPR015421">
    <property type="entry name" value="PyrdxlP-dep_Trfase_major"/>
</dbReference>
<evidence type="ECO:0000256" key="7">
    <source>
        <dbReference type="RuleBase" id="RU004504"/>
    </source>
</evidence>
<keyword evidence="11" id="KW-1185">Reference proteome</keyword>
<comment type="similarity">
    <text evidence="2 8">Belongs to the class-V pyridoxal-phosphate-dependent aminotransferase family. Csd subfamily.</text>
</comment>
<dbReference type="PANTHER" id="PTHR43586:SF8">
    <property type="entry name" value="CYSTEINE DESULFURASE 1, CHLOROPLASTIC"/>
    <property type="match status" value="1"/>
</dbReference>
<dbReference type="InterPro" id="IPR020578">
    <property type="entry name" value="Aminotrans_V_PyrdxlP_BS"/>
</dbReference>
<dbReference type="RefSeq" id="WP_301135899.1">
    <property type="nucleotide sequence ID" value="NZ_JAUHPW010000014.1"/>
</dbReference>
<gene>
    <name evidence="10" type="ORF">QQX09_14050</name>
</gene>
<keyword evidence="5 8" id="KW-0663">Pyridoxal phosphate</keyword>
<comment type="catalytic activity">
    <reaction evidence="6 8">
        <text>(sulfur carrier)-H + L-cysteine = (sulfur carrier)-SH + L-alanine</text>
        <dbReference type="Rhea" id="RHEA:43892"/>
        <dbReference type="Rhea" id="RHEA-COMP:14737"/>
        <dbReference type="Rhea" id="RHEA-COMP:14739"/>
        <dbReference type="ChEBI" id="CHEBI:29917"/>
        <dbReference type="ChEBI" id="CHEBI:35235"/>
        <dbReference type="ChEBI" id="CHEBI:57972"/>
        <dbReference type="ChEBI" id="CHEBI:64428"/>
        <dbReference type="EC" id="2.8.1.7"/>
    </reaction>
</comment>
<evidence type="ECO:0000259" key="9">
    <source>
        <dbReference type="Pfam" id="PF00266"/>
    </source>
</evidence>
<accession>A0ABT8GCX3</accession>
<dbReference type="CDD" id="cd06453">
    <property type="entry name" value="SufS_like"/>
    <property type="match status" value="1"/>
</dbReference>
<evidence type="ECO:0000256" key="6">
    <source>
        <dbReference type="ARBA" id="ARBA00050776"/>
    </source>
</evidence>
<sequence>MLPDLRDDFPILTRTVRNGRPLVYLDSGATAQRPLAVLEAEAAFSREHNGAVARGAHLLAEEATDAFETARASVAELIGASADEVVWTSGATAALNLVANGMLQASLGAGGAEAERFRVGPGDRIVVTELEHHANLIPWQQLAARTGAELAWIPVDDAGELVLDGLSEVITANTKVVAFTHASNVTGVITDVEPIVRRAHEVGALVVLDGCQSVPHIPVDVAQLGVDLMAFSGHKMLGPTGVGALWGRKELLDALPPSVFGGGAIAIVTMETTTWLEAPTRFEPGTQPVAQAVGMGAAARYLMDLGMENVARHEARIAQILREGAAALPGVRLIGPVGDPERFDVLGLAAVAVEGVHTHDVGQVLDDRGIAARVGHHCAQPLHRRLGLTGSTRASAHVYTTEDDAHAFVEALAGVREFFGVTV</sequence>
<evidence type="ECO:0000313" key="10">
    <source>
        <dbReference type="EMBL" id="MDN4476978.1"/>
    </source>
</evidence>
<dbReference type="EC" id="2.8.1.7" evidence="3 8"/>
<organism evidence="10 11">
    <name type="scientific">Demequina litoralis</name>
    <dbReference type="NCBI Taxonomy" id="3051660"/>
    <lineage>
        <taxon>Bacteria</taxon>
        <taxon>Bacillati</taxon>
        <taxon>Actinomycetota</taxon>
        <taxon>Actinomycetes</taxon>
        <taxon>Micrococcales</taxon>
        <taxon>Demequinaceae</taxon>
        <taxon>Demequina</taxon>
    </lineage>
</organism>
<evidence type="ECO:0000256" key="2">
    <source>
        <dbReference type="ARBA" id="ARBA00010447"/>
    </source>
</evidence>
<evidence type="ECO:0000256" key="8">
    <source>
        <dbReference type="RuleBase" id="RU004506"/>
    </source>
</evidence>
<evidence type="ECO:0000256" key="4">
    <source>
        <dbReference type="ARBA" id="ARBA00022679"/>
    </source>
</evidence>
<dbReference type="GO" id="GO:0031071">
    <property type="term" value="F:cysteine desulfurase activity"/>
    <property type="evidence" value="ECO:0007669"/>
    <property type="project" value="UniProtKB-EC"/>
</dbReference>
<name>A0ABT8GCX3_9MICO</name>
<keyword evidence="4 8" id="KW-0808">Transferase</keyword>
<feature type="domain" description="Aminotransferase class V" evidence="9">
    <location>
        <begin position="23"/>
        <end position="407"/>
    </location>
</feature>
<evidence type="ECO:0000313" key="11">
    <source>
        <dbReference type="Proteomes" id="UP001172728"/>
    </source>
</evidence>
<dbReference type="SUPFAM" id="SSF53383">
    <property type="entry name" value="PLP-dependent transferases"/>
    <property type="match status" value="1"/>
</dbReference>
<evidence type="ECO:0000256" key="3">
    <source>
        <dbReference type="ARBA" id="ARBA00012239"/>
    </source>
</evidence>
<dbReference type="Gene3D" id="3.40.640.10">
    <property type="entry name" value="Type I PLP-dependent aspartate aminotransferase-like (Major domain)"/>
    <property type="match status" value="1"/>
</dbReference>
<comment type="function">
    <text evidence="8">Catalyzes the removal of elemental sulfur and selenium atoms from L-cysteine, L-cystine, L-selenocysteine, and L-selenocystine to produce L-alanine.</text>
</comment>
<reference evidence="10" key="1">
    <citation type="submission" date="2023-06" db="EMBL/GenBank/DDBJ databases">
        <title>Sysu t00192.</title>
        <authorList>
            <person name="Gao L."/>
            <person name="Fang B.-Z."/>
            <person name="Li W.-J."/>
        </authorList>
    </citation>
    <scope>NUCLEOTIDE SEQUENCE</scope>
    <source>
        <strain evidence="10">SYSU T00192</strain>
    </source>
</reference>
<comment type="caution">
    <text evidence="10">The sequence shown here is derived from an EMBL/GenBank/DDBJ whole genome shotgun (WGS) entry which is preliminary data.</text>
</comment>
<dbReference type="Pfam" id="PF00266">
    <property type="entry name" value="Aminotran_5"/>
    <property type="match status" value="1"/>
</dbReference>
<dbReference type="Gene3D" id="3.90.1150.10">
    <property type="entry name" value="Aspartate Aminotransferase, domain 1"/>
    <property type="match status" value="1"/>
</dbReference>
<dbReference type="InterPro" id="IPR000192">
    <property type="entry name" value="Aminotrans_V_dom"/>
</dbReference>
<dbReference type="PROSITE" id="PS00595">
    <property type="entry name" value="AA_TRANSFER_CLASS_5"/>
    <property type="match status" value="1"/>
</dbReference>
<protein>
    <recommendedName>
        <fullName evidence="3 8">Cysteine desulfurase</fullName>
        <ecNumber evidence="3 8">2.8.1.7</ecNumber>
    </recommendedName>
</protein>
<evidence type="ECO:0000256" key="5">
    <source>
        <dbReference type="ARBA" id="ARBA00022898"/>
    </source>
</evidence>
<dbReference type="InterPro" id="IPR015422">
    <property type="entry name" value="PyrdxlP-dep_Trfase_small"/>
</dbReference>
<dbReference type="NCBIfam" id="TIGR01979">
    <property type="entry name" value="sufS"/>
    <property type="match status" value="1"/>
</dbReference>
<evidence type="ECO:0000256" key="1">
    <source>
        <dbReference type="ARBA" id="ARBA00001933"/>
    </source>
</evidence>
<dbReference type="Proteomes" id="UP001172728">
    <property type="component" value="Unassembled WGS sequence"/>
</dbReference>